<reference evidence="2 3" key="1">
    <citation type="submission" date="2018-12" db="EMBL/GenBank/DDBJ databases">
        <title>Complete genome sequence of Streptomyces ficellus NRRL8067, the producer of ficellomycin, feldamycin and nojirimycin.</title>
        <authorList>
            <person name="Zhang H."/>
            <person name="Yue R."/>
            <person name="Liu Y."/>
            <person name="Li M."/>
            <person name="Mu H."/>
            <person name="Zhang J."/>
        </authorList>
    </citation>
    <scope>NUCLEOTIDE SEQUENCE [LARGE SCALE GENOMIC DNA]</scope>
    <source>
        <strain evidence="2 3">NRRL 8067</strain>
    </source>
</reference>
<dbReference type="OrthoDB" id="116243at2"/>
<gene>
    <name evidence="2" type="ORF">EIZ62_03610</name>
</gene>
<dbReference type="KEGG" id="sfic:EIZ62_03610"/>
<dbReference type="RefSeq" id="WP_156691258.1">
    <property type="nucleotide sequence ID" value="NZ_CP034279.1"/>
</dbReference>
<dbReference type="Proteomes" id="UP000422572">
    <property type="component" value="Chromosome"/>
</dbReference>
<protein>
    <recommendedName>
        <fullName evidence="1">MEDS domain-containing protein</fullName>
    </recommendedName>
</protein>
<organism evidence="2 3">
    <name type="scientific">Streptomyces ficellus</name>
    <dbReference type="NCBI Taxonomy" id="1977088"/>
    <lineage>
        <taxon>Bacteria</taxon>
        <taxon>Bacillati</taxon>
        <taxon>Actinomycetota</taxon>
        <taxon>Actinomycetes</taxon>
        <taxon>Kitasatosporales</taxon>
        <taxon>Streptomycetaceae</taxon>
        <taxon>Streptomyces</taxon>
    </lineage>
</organism>
<feature type="domain" description="MEDS" evidence="1">
    <location>
        <begin position="24"/>
        <end position="185"/>
    </location>
</feature>
<keyword evidence="3" id="KW-1185">Reference proteome</keyword>
<evidence type="ECO:0000259" key="1">
    <source>
        <dbReference type="Pfam" id="PF14417"/>
    </source>
</evidence>
<accession>A0A6I6FIU6</accession>
<sequence length="291" mass="31876">MDPLAGDEHPPGTLPVQHMGPGHHAFLAYDDEAPGWDVLAAFVRAGLARGEKVIVFGPPRLTEAQVRSRLDEAPGTPATPGYERTQLELSSMRELILPARRFTADRQWRRIAEESGAARDDGYTGLRTYIDMGWVADLGAGLDMMMDRERRAGHLFTDGFYSEVCAYDRRRFPEAVLEAMYRAHPENLLPGLGRLRCLHGRGALRVVGEADTATYGQFARALARLLADPAPGPLTVDLLRTAFLGARAAAELAGLPGRAPAGRTVRIRCSRRHARLLRHLGADPAVLDVTE</sequence>
<dbReference type="AlphaFoldDB" id="A0A6I6FIU6"/>
<evidence type="ECO:0000313" key="2">
    <source>
        <dbReference type="EMBL" id="QGV77438.1"/>
    </source>
</evidence>
<dbReference type="EMBL" id="CP034279">
    <property type="protein sequence ID" value="QGV77438.1"/>
    <property type="molecule type" value="Genomic_DNA"/>
</dbReference>
<dbReference type="InterPro" id="IPR036513">
    <property type="entry name" value="STAS_dom_sf"/>
</dbReference>
<proteinExistence type="predicted"/>
<dbReference type="Pfam" id="PF14417">
    <property type="entry name" value="MEDS"/>
    <property type="match status" value="1"/>
</dbReference>
<dbReference type="InterPro" id="IPR025847">
    <property type="entry name" value="MEDS_domain"/>
</dbReference>
<evidence type="ECO:0000313" key="3">
    <source>
        <dbReference type="Proteomes" id="UP000422572"/>
    </source>
</evidence>
<name>A0A6I6FIU6_9ACTN</name>
<dbReference type="Gene3D" id="3.30.750.24">
    <property type="entry name" value="STAS domain"/>
    <property type="match status" value="1"/>
</dbReference>